<comment type="subcellular location">
    <subcellularLocation>
        <location evidence="1">Nucleus</location>
    </subcellularLocation>
</comment>
<dbReference type="InterPro" id="IPR036955">
    <property type="entry name" value="AP2/ERF_dom_sf"/>
</dbReference>
<dbReference type="GO" id="GO:0009873">
    <property type="term" value="P:ethylene-activated signaling pathway"/>
    <property type="evidence" value="ECO:0007669"/>
    <property type="project" value="InterPro"/>
</dbReference>
<dbReference type="GO" id="GO:0005634">
    <property type="term" value="C:nucleus"/>
    <property type="evidence" value="ECO:0007669"/>
    <property type="project" value="UniProtKB-SubCell"/>
</dbReference>
<dbReference type="SMART" id="SM00380">
    <property type="entry name" value="AP2"/>
    <property type="match status" value="1"/>
</dbReference>
<dbReference type="Pfam" id="PF00847">
    <property type="entry name" value="AP2"/>
    <property type="match status" value="1"/>
</dbReference>
<dbReference type="CDD" id="cd00018">
    <property type="entry name" value="AP2"/>
    <property type="match status" value="1"/>
</dbReference>
<dbReference type="InterPro" id="IPR016177">
    <property type="entry name" value="DNA-bd_dom_sf"/>
</dbReference>
<protein>
    <recommendedName>
        <fullName evidence="8">AP2/ERF domain-containing protein</fullName>
    </recommendedName>
</protein>
<name>A0A3P6D1E2_BRAOL</name>
<evidence type="ECO:0000259" key="8">
    <source>
        <dbReference type="PROSITE" id="PS51032"/>
    </source>
</evidence>
<evidence type="ECO:0000256" key="4">
    <source>
        <dbReference type="ARBA" id="ARBA00023163"/>
    </source>
</evidence>
<dbReference type="EMBL" id="LR031873">
    <property type="protein sequence ID" value="VDD16551.1"/>
    <property type="molecule type" value="Genomic_DNA"/>
</dbReference>
<dbReference type="SUPFAM" id="SSF54171">
    <property type="entry name" value="DNA-binding domain"/>
    <property type="match status" value="1"/>
</dbReference>
<keyword evidence="2" id="KW-0805">Transcription regulation</keyword>
<organism evidence="9">
    <name type="scientific">Brassica oleracea</name>
    <name type="common">Wild cabbage</name>
    <dbReference type="NCBI Taxonomy" id="3712"/>
    <lineage>
        <taxon>Eukaryota</taxon>
        <taxon>Viridiplantae</taxon>
        <taxon>Streptophyta</taxon>
        <taxon>Embryophyta</taxon>
        <taxon>Tracheophyta</taxon>
        <taxon>Spermatophyta</taxon>
        <taxon>Magnoliopsida</taxon>
        <taxon>eudicotyledons</taxon>
        <taxon>Gunneridae</taxon>
        <taxon>Pentapetalae</taxon>
        <taxon>rosids</taxon>
        <taxon>malvids</taxon>
        <taxon>Brassicales</taxon>
        <taxon>Brassicaceae</taxon>
        <taxon>Brassiceae</taxon>
        <taxon>Brassica</taxon>
    </lineage>
</organism>
<keyword evidence="4" id="KW-0804">Transcription</keyword>
<evidence type="ECO:0000256" key="6">
    <source>
        <dbReference type="ARBA" id="ARBA00024343"/>
    </source>
</evidence>
<dbReference type="AlphaFoldDB" id="A0A3P6D1E2"/>
<dbReference type="Gene3D" id="3.30.730.10">
    <property type="entry name" value="AP2/ERF domain"/>
    <property type="match status" value="1"/>
</dbReference>
<dbReference type="PROSITE" id="PS51032">
    <property type="entry name" value="AP2_ERF"/>
    <property type="match status" value="1"/>
</dbReference>
<evidence type="ECO:0000256" key="5">
    <source>
        <dbReference type="ARBA" id="ARBA00023242"/>
    </source>
</evidence>
<dbReference type="InterPro" id="IPR001471">
    <property type="entry name" value="AP2/ERF_dom"/>
</dbReference>
<feature type="compositionally biased region" description="Pro residues" evidence="7">
    <location>
        <begin position="149"/>
        <end position="158"/>
    </location>
</feature>
<evidence type="ECO:0000313" key="9">
    <source>
        <dbReference type="EMBL" id="VDD16551.1"/>
    </source>
</evidence>
<dbReference type="GO" id="GO:0003700">
    <property type="term" value="F:DNA-binding transcription factor activity"/>
    <property type="evidence" value="ECO:0007669"/>
    <property type="project" value="InterPro"/>
</dbReference>
<dbReference type="InterPro" id="IPR044808">
    <property type="entry name" value="ERF_plant"/>
</dbReference>
<sequence>MCGGAVISDFIWSLRRPSFAEPDPSQLGYEGCVSIEKRVCSGSGKDGTEKKKEGKNKRERKNMYRGIRQRPWGKWAAEIRDPRKGVRVWLGTFKTAEEAARAYDSAAIRIRGGKAKLNFPNDDSTRRNCIIKKNKEVCGDHLMNTCDQSPPPSPLPPPPKDDKENQEVKQLSEELMAFEDYMGFYQIPYLDGQSATEDVPQQICLIGNLWSFQDNV</sequence>
<dbReference type="GO" id="GO:0003677">
    <property type="term" value="F:DNA binding"/>
    <property type="evidence" value="ECO:0007669"/>
    <property type="project" value="UniProtKB-KW"/>
</dbReference>
<feature type="domain" description="AP2/ERF" evidence="8">
    <location>
        <begin position="63"/>
        <end position="120"/>
    </location>
</feature>
<comment type="similarity">
    <text evidence="6">Belongs to the AP2/ERF transcription factor family. ERF subfamily.</text>
</comment>
<evidence type="ECO:0000256" key="2">
    <source>
        <dbReference type="ARBA" id="ARBA00023015"/>
    </source>
</evidence>
<accession>A0A3P6D1E2</accession>
<gene>
    <name evidence="9" type="ORF">BOLC4T28768H</name>
</gene>
<evidence type="ECO:0000256" key="3">
    <source>
        <dbReference type="ARBA" id="ARBA00023125"/>
    </source>
</evidence>
<dbReference type="PANTHER" id="PTHR31190">
    <property type="entry name" value="DNA-BINDING DOMAIN"/>
    <property type="match status" value="1"/>
</dbReference>
<keyword evidence="3" id="KW-0238">DNA-binding</keyword>
<feature type="compositionally biased region" description="Basic and acidic residues" evidence="7">
    <location>
        <begin position="159"/>
        <end position="168"/>
    </location>
</feature>
<dbReference type="FunFam" id="3.30.730.10:FF:000001">
    <property type="entry name" value="Ethylene-responsive transcription factor 2"/>
    <property type="match status" value="1"/>
</dbReference>
<proteinExistence type="inferred from homology"/>
<evidence type="ECO:0000256" key="1">
    <source>
        <dbReference type="ARBA" id="ARBA00004123"/>
    </source>
</evidence>
<dbReference type="PRINTS" id="PR00367">
    <property type="entry name" value="ETHRSPELEMNT"/>
</dbReference>
<dbReference type="PANTHER" id="PTHR31190:SF270">
    <property type="entry name" value="ETHYLENE-RESPONSIVE TRANSCRIPTION FACTOR ERF071"/>
    <property type="match status" value="1"/>
</dbReference>
<reference evidence="9" key="1">
    <citation type="submission" date="2018-11" db="EMBL/GenBank/DDBJ databases">
        <authorList>
            <consortium name="Genoscope - CEA"/>
            <person name="William W."/>
        </authorList>
    </citation>
    <scope>NUCLEOTIDE SEQUENCE</scope>
</reference>
<feature type="region of interest" description="Disordered" evidence="7">
    <location>
        <begin position="144"/>
        <end position="168"/>
    </location>
</feature>
<keyword evidence="5" id="KW-0539">Nucleus</keyword>
<evidence type="ECO:0000256" key="7">
    <source>
        <dbReference type="SAM" id="MobiDB-lite"/>
    </source>
</evidence>